<dbReference type="AlphaFoldDB" id="R7ZNJ6"/>
<evidence type="ECO:0000313" key="1">
    <source>
        <dbReference type="EMBL" id="EON75628.1"/>
    </source>
</evidence>
<accession>R7ZNJ6</accession>
<dbReference type="Proteomes" id="UP000013909">
    <property type="component" value="Unassembled WGS sequence"/>
</dbReference>
<reference evidence="1 2" key="1">
    <citation type="submission" date="2013-02" db="EMBL/GenBank/DDBJ databases">
        <title>A novel strain isolated from Lonar lake, Maharashtra, India.</title>
        <authorList>
            <person name="Singh A."/>
        </authorList>
    </citation>
    <scope>NUCLEOTIDE SEQUENCE [LARGE SCALE GENOMIC DNA]</scope>
    <source>
        <strain evidence="1 2">AK24</strain>
    </source>
</reference>
<organism evidence="1 2">
    <name type="scientific">Lunatimonas lonarensis</name>
    <dbReference type="NCBI Taxonomy" id="1232681"/>
    <lineage>
        <taxon>Bacteria</taxon>
        <taxon>Pseudomonadati</taxon>
        <taxon>Bacteroidota</taxon>
        <taxon>Cytophagia</taxon>
        <taxon>Cytophagales</taxon>
        <taxon>Cyclobacteriaceae</taxon>
    </lineage>
</organism>
<protein>
    <submittedName>
        <fullName evidence="1">Uncharacterized protein</fullName>
    </submittedName>
</protein>
<gene>
    <name evidence="1" type="ORF">ADIS_4031</name>
</gene>
<name>R7ZNJ6_9BACT</name>
<dbReference type="EMBL" id="AQHR01000104">
    <property type="protein sequence ID" value="EON75628.1"/>
    <property type="molecule type" value="Genomic_DNA"/>
</dbReference>
<evidence type="ECO:0000313" key="2">
    <source>
        <dbReference type="Proteomes" id="UP000013909"/>
    </source>
</evidence>
<sequence>MVSDQKKMMGFLLQKIFFAFRNFKTVGSTNLPNEKKIAFFLESQKINSACCPTFKIRKGLISKGTVPELKGMTF</sequence>
<proteinExistence type="predicted"/>
<keyword evidence="2" id="KW-1185">Reference proteome</keyword>
<comment type="caution">
    <text evidence="1">The sequence shown here is derived from an EMBL/GenBank/DDBJ whole genome shotgun (WGS) entry which is preliminary data.</text>
</comment>